<evidence type="ECO:0000256" key="2">
    <source>
        <dbReference type="ARBA" id="ARBA00022448"/>
    </source>
</evidence>
<feature type="compositionally biased region" description="Low complexity" evidence="4">
    <location>
        <begin position="398"/>
        <end position="413"/>
    </location>
</feature>
<evidence type="ECO:0000256" key="1">
    <source>
        <dbReference type="ARBA" id="ARBA00008520"/>
    </source>
</evidence>
<dbReference type="EMBL" id="RBDY01000035">
    <property type="protein sequence ID" value="RKN15105.1"/>
    <property type="molecule type" value="Genomic_DNA"/>
</dbReference>
<evidence type="ECO:0000256" key="4">
    <source>
        <dbReference type="SAM" id="MobiDB-lite"/>
    </source>
</evidence>
<dbReference type="Pfam" id="PF13416">
    <property type="entry name" value="SBP_bac_8"/>
    <property type="match status" value="1"/>
</dbReference>
<accession>A0A3A9WCF4</accession>
<dbReference type="Gene3D" id="3.40.190.10">
    <property type="entry name" value="Periplasmic binding protein-like II"/>
    <property type="match status" value="2"/>
</dbReference>
<dbReference type="SUPFAM" id="SSF53850">
    <property type="entry name" value="Periplasmic binding protein-like II"/>
    <property type="match status" value="1"/>
</dbReference>
<dbReference type="OrthoDB" id="9780991at2"/>
<dbReference type="GO" id="GO:0042956">
    <property type="term" value="P:maltodextrin transmembrane transport"/>
    <property type="evidence" value="ECO:0007669"/>
    <property type="project" value="TreeGrafter"/>
</dbReference>
<feature type="region of interest" description="Disordered" evidence="4">
    <location>
        <begin position="387"/>
        <end position="413"/>
    </location>
</feature>
<feature type="signal peptide" evidence="5">
    <location>
        <begin position="1"/>
        <end position="22"/>
    </location>
</feature>
<dbReference type="GO" id="GO:0055052">
    <property type="term" value="C:ATP-binding cassette (ABC) transporter complex, substrate-binding subunit-containing"/>
    <property type="evidence" value="ECO:0007669"/>
    <property type="project" value="TreeGrafter"/>
</dbReference>
<comment type="caution">
    <text evidence="6">The sequence shown here is derived from an EMBL/GenBank/DDBJ whole genome shotgun (WGS) entry which is preliminary data.</text>
</comment>
<dbReference type="PANTHER" id="PTHR30061">
    <property type="entry name" value="MALTOSE-BINDING PERIPLASMIC PROTEIN"/>
    <property type="match status" value="1"/>
</dbReference>
<evidence type="ECO:0000313" key="6">
    <source>
        <dbReference type="EMBL" id="RKN07044.1"/>
    </source>
</evidence>
<keyword evidence="2" id="KW-0813">Transport</keyword>
<gene>
    <name evidence="7" type="ORF">D7318_28225</name>
    <name evidence="6" type="ORF">D7319_20355</name>
</gene>
<dbReference type="PANTHER" id="PTHR30061:SF50">
    <property type="entry name" value="MALTOSE_MALTODEXTRIN-BINDING PERIPLASMIC PROTEIN"/>
    <property type="match status" value="1"/>
</dbReference>
<dbReference type="GO" id="GO:1901982">
    <property type="term" value="F:maltose binding"/>
    <property type="evidence" value="ECO:0007669"/>
    <property type="project" value="TreeGrafter"/>
</dbReference>
<dbReference type="RefSeq" id="WP_120700067.1">
    <property type="nucleotide sequence ID" value="NZ_RBDX01000017.1"/>
</dbReference>
<dbReference type="EMBL" id="RBDX01000017">
    <property type="protein sequence ID" value="RKN07044.1"/>
    <property type="molecule type" value="Genomic_DNA"/>
</dbReference>
<keyword evidence="3 5" id="KW-0732">Signal</keyword>
<name>A0A3A9WCF4_9ACTN</name>
<dbReference type="PROSITE" id="PS51257">
    <property type="entry name" value="PROKAR_LIPOPROTEIN"/>
    <property type="match status" value="1"/>
</dbReference>
<comment type="similarity">
    <text evidence="1">Belongs to the bacterial solute-binding protein 1 family.</text>
</comment>
<protein>
    <submittedName>
        <fullName evidence="6">Extracellular solute-binding protein</fullName>
    </submittedName>
</protein>
<keyword evidence="8" id="KW-1185">Reference proteome</keyword>
<feature type="chain" id="PRO_5039334422" evidence="5">
    <location>
        <begin position="23"/>
        <end position="413"/>
    </location>
</feature>
<evidence type="ECO:0000313" key="8">
    <source>
        <dbReference type="Proteomes" id="UP000268652"/>
    </source>
</evidence>
<evidence type="ECO:0000256" key="3">
    <source>
        <dbReference type="ARBA" id="ARBA00022729"/>
    </source>
</evidence>
<proteinExistence type="inferred from homology"/>
<dbReference type="CDD" id="cd14747">
    <property type="entry name" value="PBP2_MalE"/>
    <property type="match status" value="1"/>
</dbReference>
<evidence type="ECO:0000313" key="9">
    <source>
        <dbReference type="Proteomes" id="UP000275024"/>
    </source>
</evidence>
<dbReference type="Proteomes" id="UP000275024">
    <property type="component" value="Unassembled WGS sequence"/>
</dbReference>
<organism evidence="6 9">
    <name type="scientific">Streptomyces radicis</name>
    <dbReference type="NCBI Taxonomy" id="1750517"/>
    <lineage>
        <taxon>Bacteria</taxon>
        <taxon>Bacillati</taxon>
        <taxon>Actinomycetota</taxon>
        <taxon>Actinomycetes</taxon>
        <taxon>Kitasatosporales</taxon>
        <taxon>Streptomycetaceae</taxon>
        <taxon>Streptomyces</taxon>
    </lineage>
</organism>
<reference evidence="8 9" key="1">
    <citation type="submission" date="2018-09" db="EMBL/GenBank/DDBJ databases">
        <title>Streptomyces sp. nov. DS1-2, an endophytic actinomycete isolated from roots of Dendrobium scabrilingue.</title>
        <authorList>
            <person name="Kuncharoen N."/>
            <person name="Kudo T."/>
            <person name="Ohkuma M."/>
            <person name="Yuki M."/>
            <person name="Tanasupawat S."/>
        </authorList>
    </citation>
    <scope>NUCLEOTIDE SEQUENCE [LARGE SCALE GENOMIC DNA]</scope>
    <source>
        <strain evidence="6 9">AZ1-7</strain>
        <strain evidence="7 8">DS1-2</strain>
    </source>
</reference>
<dbReference type="AlphaFoldDB" id="A0A3A9WCF4"/>
<dbReference type="Proteomes" id="UP000268652">
    <property type="component" value="Unassembled WGS sequence"/>
</dbReference>
<dbReference type="InterPro" id="IPR006059">
    <property type="entry name" value="SBP"/>
</dbReference>
<evidence type="ECO:0000313" key="7">
    <source>
        <dbReference type="EMBL" id="RKN15105.1"/>
    </source>
</evidence>
<dbReference type="GO" id="GO:0015768">
    <property type="term" value="P:maltose transport"/>
    <property type="evidence" value="ECO:0007669"/>
    <property type="project" value="TreeGrafter"/>
</dbReference>
<sequence>MKLTVRQSGALAVVLAGSMALSACGDGAEEQVGAEEEQTLTVWAMGEEAQRLGAITDTYAAEQGNVTVEVTPVSWENVHQKMVAASAAGELPDVMQMGTTMMGEFVELGVLDPVDTERFAADDFFPAAWESAEVDGEAYGVPWYVDTRVLYYRTDLAEQAGITEPPADWAAMRELAAAYREEGVRWGASVQPGGTGAWQTLLPMYYSAGGQLLDDEGNPTLGSPEMVETLTEFARYFEEGLANDSVQPGYDVIPDFGNGDVGMFVSGPWMVRNIADGFPDLDGWAVAPVPADESSTSFIGGANLVISSDSPRKEAAAALIEHLTSPEQQRLWYEESSSLPANQAAWDGGELADSDELRVMRGALETSQAVPALPAWEELAEEISGAMESVSNGNATPEEAASELQSAAEDIVG</sequence>
<evidence type="ECO:0000256" key="5">
    <source>
        <dbReference type="SAM" id="SignalP"/>
    </source>
</evidence>